<dbReference type="InterPro" id="IPR050523">
    <property type="entry name" value="AKR_Detox_Biosynth"/>
</dbReference>
<proteinExistence type="predicted"/>
<sequence length="332" mass="35677">MTTLQSSTQRTTTHDTPPAERLVLGAMMFGTAVDEPTSFAVLDRFVDAGGRWIDTADCYAFWASESGYGGQSEELLGRWLAARPGMRDRILLSTKFGAEPRDAAGWPASRTGLSAAAIREQITGSLRRLGTDRVDLVWAHMEDRSVPIEETADACAALVSDGVAARAGTSNHPAWRVERARRHAVAQGKEPVSVVQHAYSYLQPRPGTLTGNHRFGWLSDDLVDLAAVEGLDVWAYTPLLSGAYDNPAKPIPEVFDHPGSTQRLAVLDDVAAQVGASRGQVVLAWLTARGIRPMLGGSKVNQLDAAVAALALEVPAELLERMNEVDATAPRA</sequence>
<organism evidence="2 3">
    <name type="scientific">Promicromonospora soli</name>
    <dbReference type="NCBI Taxonomy" id="2035533"/>
    <lineage>
        <taxon>Bacteria</taxon>
        <taxon>Bacillati</taxon>
        <taxon>Actinomycetota</taxon>
        <taxon>Actinomycetes</taxon>
        <taxon>Micrococcales</taxon>
        <taxon>Promicromonosporaceae</taxon>
        <taxon>Promicromonospora</taxon>
    </lineage>
</organism>
<dbReference type="InterPro" id="IPR036812">
    <property type="entry name" value="NAD(P)_OxRdtase_dom_sf"/>
</dbReference>
<dbReference type="PANTHER" id="PTHR43364:SF6">
    <property type="entry name" value="OXIDOREDUCTASE-RELATED"/>
    <property type="match status" value="1"/>
</dbReference>
<feature type="domain" description="NADP-dependent oxidoreductase" evidence="1">
    <location>
        <begin position="21"/>
        <end position="326"/>
    </location>
</feature>
<dbReference type="Gene3D" id="3.20.20.100">
    <property type="entry name" value="NADP-dependent oxidoreductase domain"/>
    <property type="match status" value="1"/>
</dbReference>
<accession>A0A919L155</accession>
<dbReference type="Pfam" id="PF00248">
    <property type="entry name" value="Aldo_ket_red"/>
    <property type="match status" value="1"/>
</dbReference>
<dbReference type="EMBL" id="BNAS01000008">
    <property type="protein sequence ID" value="GHH78896.1"/>
    <property type="molecule type" value="Genomic_DNA"/>
</dbReference>
<evidence type="ECO:0000259" key="1">
    <source>
        <dbReference type="Pfam" id="PF00248"/>
    </source>
</evidence>
<name>A0A919L155_9MICO</name>
<protein>
    <submittedName>
        <fullName evidence="2">Oxidoreductase</fullName>
    </submittedName>
</protein>
<reference evidence="2" key="2">
    <citation type="submission" date="2020-09" db="EMBL/GenBank/DDBJ databases">
        <authorList>
            <person name="Sun Q."/>
            <person name="Zhou Y."/>
        </authorList>
    </citation>
    <scope>NUCLEOTIDE SEQUENCE</scope>
    <source>
        <strain evidence="2">CGMCC 4.7398</strain>
    </source>
</reference>
<reference evidence="2" key="1">
    <citation type="journal article" date="2014" name="Int. J. Syst. Evol. Microbiol.">
        <title>Complete genome sequence of Corynebacterium casei LMG S-19264T (=DSM 44701T), isolated from a smear-ripened cheese.</title>
        <authorList>
            <consortium name="US DOE Joint Genome Institute (JGI-PGF)"/>
            <person name="Walter F."/>
            <person name="Albersmeier A."/>
            <person name="Kalinowski J."/>
            <person name="Ruckert C."/>
        </authorList>
    </citation>
    <scope>NUCLEOTIDE SEQUENCE</scope>
    <source>
        <strain evidence="2">CGMCC 4.7398</strain>
    </source>
</reference>
<dbReference type="SUPFAM" id="SSF51430">
    <property type="entry name" value="NAD(P)-linked oxidoreductase"/>
    <property type="match status" value="1"/>
</dbReference>
<dbReference type="GO" id="GO:0005829">
    <property type="term" value="C:cytosol"/>
    <property type="evidence" value="ECO:0007669"/>
    <property type="project" value="TreeGrafter"/>
</dbReference>
<dbReference type="RefSeq" id="WP_189671371.1">
    <property type="nucleotide sequence ID" value="NZ_BNAS01000008.1"/>
</dbReference>
<evidence type="ECO:0000313" key="2">
    <source>
        <dbReference type="EMBL" id="GHH78896.1"/>
    </source>
</evidence>
<dbReference type="AlphaFoldDB" id="A0A919L155"/>
<dbReference type="InterPro" id="IPR023210">
    <property type="entry name" value="NADP_OxRdtase_dom"/>
</dbReference>
<dbReference type="PANTHER" id="PTHR43364">
    <property type="entry name" value="NADH-SPECIFIC METHYLGLYOXAL REDUCTASE-RELATED"/>
    <property type="match status" value="1"/>
</dbReference>
<keyword evidence="3" id="KW-1185">Reference proteome</keyword>
<comment type="caution">
    <text evidence="2">The sequence shown here is derived from an EMBL/GenBank/DDBJ whole genome shotgun (WGS) entry which is preliminary data.</text>
</comment>
<dbReference type="Proteomes" id="UP000627369">
    <property type="component" value="Unassembled WGS sequence"/>
</dbReference>
<gene>
    <name evidence="2" type="ORF">GCM10017772_43320</name>
</gene>
<evidence type="ECO:0000313" key="3">
    <source>
        <dbReference type="Proteomes" id="UP000627369"/>
    </source>
</evidence>